<organism evidence="1 2">
    <name type="scientific">Aspergillus ruber (strain CBS 135680)</name>
    <dbReference type="NCBI Taxonomy" id="1388766"/>
    <lineage>
        <taxon>Eukaryota</taxon>
        <taxon>Fungi</taxon>
        <taxon>Dikarya</taxon>
        <taxon>Ascomycota</taxon>
        <taxon>Pezizomycotina</taxon>
        <taxon>Eurotiomycetes</taxon>
        <taxon>Eurotiomycetidae</taxon>
        <taxon>Eurotiales</taxon>
        <taxon>Aspergillaceae</taxon>
        <taxon>Aspergillus</taxon>
        <taxon>Aspergillus subgen. Aspergillus</taxon>
    </lineage>
</organism>
<evidence type="ECO:0000313" key="1">
    <source>
        <dbReference type="EMBL" id="EYE89955.1"/>
    </source>
</evidence>
<accession>A0A017S1B5</accession>
<feature type="non-terminal residue" evidence="1">
    <location>
        <position position="1"/>
    </location>
</feature>
<dbReference type="HOGENOM" id="CLU_2533510_0_0_1"/>
<feature type="non-terminal residue" evidence="1">
    <location>
        <position position="84"/>
    </location>
</feature>
<dbReference type="STRING" id="1388766.A0A017S1B5"/>
<dbReference type="EMBL" id="KK088489">
    <property type="protein sequence ID" value="EYE89955.1"/>
    <property type="molecule type" value="Genomic_DNA"/>
</dbReference>
<protein>
    <submittedName>
        <fullName evidence="1">Uncharacterized protein</fullName>
    </submittedName>
</protein>
<dbReference type="GeneID" id="63698569"/>
<proteinExistence type="predicted"/>
<dbReference type="AlphaFoldDB" id="A0A017S1B5"/>
<name>A0A017S1B5_ASPRC</name>
<gene>
    <name evidence="1" type="ORF">EURHEDRAFT_436823</name>
</gene>
<dbReference type="Proteomes" id="UP000019804">
    <property type="component" value="Unassembled WGS sequence"/>
</dbReference>
<reference evidence="2" key="1">
    <citation type="journal article" date="2014" name="Nat. Commun.">
        <title>Genomic adaptations of the halophilic Dead Sea filamentous fungus Eurotium rubrum.</title>
        <authorList>
            <person name="Kis-Papo T."/>
            <person name="Weig A.R."/>
            <person name="Riley R."/>
            <person name="Persoh D."/>
            <person name="Salamov A."/>
            <person name="Sun H."/>
            <person name="Lipzen A."/>
            <person name="Wasser S.P."/>
            <person name="Rambold G."/>
            <person name="Grigoriev I.V."/>
            <person name="Nevo E."/>
        </authorList>
    </citation>
    <scope>NUCLEOTIDE SEQUENCE [LARGE SCALE GENOMIC DNA]</scope>
    <source>
        <strain evidence="2">CBS 135680</strain>
    </source>
</reference>
<keyword evidence="2" id="KW-1185">Reference proteome</keyword>
<evidence type="ECO:0000313" key="2">
    <source>
        <dbReference type="Proteomes" id="UP000019804"/>
    </source>
</evidence>
<sequence length="84" mass="9980">PTDSDKKGAKLAKEAAAFSTREDWPFYPPDWADIQLRSSTWRWRRDALQQDRVQQFRRTTTGRYTRELDAALPGKHIKRLYDQL</sequence>
<dbReference type="RefSeq" id="XP_040633645.1">
    <property type="nucleotide sequence ID" value="XM_040783445.1"/>
</dbReference>
<dbReference type="OrthoDB" id="4507925at2759"/>